<evidence type="ECO:0000313" key="1">
    <source>
        <dbReference type="EMBL" id="GLR69501.1"/>
    </source>
</evidence>
<proteinExistence type="predicted"/>
<dbReference type="AlphaFoldDB" id="A0AA37STA9"/>
<dbReference type="InterPro" id="IPR029033">
    <property type="entry name" value="His_PPase_superfam"/>
</dbReference>
<dbReference type="Gene3D" id="3.40.50.1240">
    <property type="entry name" value="Phosphoglycerate mutase-like"/>
    <property type="match status" value="1"/>
</dbReference>
<dbReference type="SUPFAM" id="SSF53254">
    <property type="entry name" value="Phosphoglycerate mutase-like"/>
    <property type="match status" value="1"/>
</dbReference>
<evidence type="ECO:0008006" key="3">
    <source>
        <dbReference type="Google" id="ProtNLM"/>
    </source>
</evidence>
<dbReference type="Proteomes" id="UP001156601">
    <property type="component" value="Unassembled WGS sequence"/>
</dbReference>
<keyword evidence="2" id="KW-1185">Reference proteome</keyword>
<reference evidence="1" key="1">
    <citation type="journal article" date="2014" name="Int. J. Syst. Evol. Microbiol.">
        <title>Complete genome sequence of Corynebacterium casei LMG S-19264T (=DSM 44701T), isolated from a smear-ripened cheese.</title>
        <authorList>
            <consortium name="US DOE Joint Genome Institute (JGI-PGF)"/>
            <person name="Walter F."/>
            <person name="Albersmeier A."/>
            <person name="Kalinowski J."/>
            <person name="Ruckert C."/>
        </authorList>
    </citation>
    <scope>NUCLEOTIDE SEQUENCE</scope>
    <source>
        <strain evidence="1">NBRC 110023</strain>
    </source>
</reference>
<sequence>MQNIAIKMGLSRAGLAETVNLSYAGNLSKYMKIVLVRHGRPERAENIVVDSVGFAKWVRAYDKSLVSSESRPSQVLRDKFKDFYIVSSDLPRAIHSSSIALNLKPHHQSRLLREMDIPRYKLPFTFKAFTWVYINRLLWMLGKKGPFESYAEARARAKKAAHELVQTAKVEGKVIVFAHGYLNLHMRKYLRKSGFVQRSTSNGYWGISEFEAK</sequence>
<organism evidence="1 2">
    <name type="scientific">Agaribacter marinus</name>
    <dbReference type="NCBI Taxonomy" id="1431249"/>
    <lineage>
        <taxon>Bacteria</taxon>
        <taxon>Pseudomonadati</taxon>
        <taxon>Pseudomonadota</taxon>
        <taxon>Gammaproteobacteria</taxon>
        <taxon>Alteromonadales</taxon>
        <taxon>Alteromonadaceae</taxon>
        <taxon>Agaribacter</taxon>
    </lineage>
</organism>
<accession>A0AA37STA9</accession>
<evidence type="ECO:0000313" key="2">
    <source>
        <dbReference type="Proteomes" id="UP001156601"/>
    </source>
</evidence>
<reference evidence="1" key="2">
    <citation type="submission" date="2023-01" db="EMBL/GenBank/DDBJ databases">
        <title>Draft genome sequence of Agaribacter marinus strain NBRC 110023.</title>
        <authorList>
            <person name="Sun Q."/>
            <person name="Mori K."/>
        </authorList>
    </citation>
    <scope>NUCLEOTIDE SEQUENCE</scope>
    <source>
        <strain evidence="1">NBRC 110023</strain>
    </source>
</reference>
<dbReference type="Pfam" id="PF00300">
    <property type="entry name" value="His_Phos_1"/>
    <property type="match status" value="1"/>
</dbReference>
<dbReference type="InterPro" id="IPR013078">
    <property type="entry name" value="His_Pase_superF_clade-1"/>
</dbReference>
<protein>
    <recommendedName>
        <fullName evidence="3">Histidine phosphatase family protein</fullName>
    </recommendedName>
</protein>
<name>A0AA37STA9_9ALTE</name>
<comment type="caution">
    <text evidence="1">The sequence shown here is derived from an EMBL/GenBank/DDBJ whole genome shotgun (WGS) entry which is preliminary data.</text>
</comment>
<dbReference type="EMBL" id="BSOT01000005">
    <property type="protein sequence ID" value="GLR69501.1"/>
    <property type="molecule type" value="Genomic_DNA"/>
</dbReference>
<gene>
    <name evidence="1" type="ORF">GCM10007852_04090</name>
</gene>